<evidence type="ECO:0000313" key="3">
    <source>
        <dbReference type="EMBL" id="BAD01439.1"/>
    </source>
</evidence>
<gene>
    <name evidence="3" type="primary">P0477F03.138</name>
    <name evidence="2" type="ORF">OJ1188_F05.7</name>
</gene>
<dbReference type="EMBL" id="AP004005">
    <property type="protein sequence ID" value="BAC99443.1"/>
    <property type="molecule type" value="Genomic_DNA"/>
</dbReference>
<feature type="compositionally biased region" description="Polar residues" evidence="1">
    <location>
        <begin position="156"/>
        <end position="168"/>
    </location>
</feature>
<name>Q7EYB7_ORYSJ</name>
<reference evidence="4" key="3">
    <citation type="journal article" date="2005" name="Nature">
        <title>The map-based sequence of the rice genome.</title>
        <authorList>
            <consortium name="International rice genome sequencing project (IRGSP)"/>
            <person name="Matsumoto T."/>
            <person name="Wu J."/>
            <person name="Kanamori H."/>
            <person name="Katayose Y."/>
            <person name="Fujisawa M."/>
            <person name="Namiki N."/>
            <person name="Mizuno H."/>
            <person name="Yamamoto K."/>
            <person name="Antonio B.A."/>
            <person name="Baba T."/>
            <person name="Sakata K."/>
            <person name="Nagamura Y."/>
            <person name="Aoki H."/>
            <person name="Arikawa K."/>
            <person name="Arita K."/>
            <person name="Bito T."/>
            <person name="Chiden Y."/>
            <person name="Fujitsuka N."/>
            <person name="Fukunaka R."/>
            <person name="Hamada M."/>
            <person name="Harada C."/>
            <person name="Hayashi A."/>
            <person name="Hijishita S."/>
            <person name="Honda M."/>
            <person name="Hosokawa S."/>
            <person name="Ichikawa Y."/>
            <person name="Idonuma A."/>
            <person name="Iijima M."/>
            <person name="Ikeda M."/>
            <person name="Ikeno M."/>
            <person name="Ito K."/>
            <person name="Ito S."/>
            <person name="Ito T."/>
            <person name="Ito Y."/>
            <person name="Ito Y."/>
            <person name="Iwabuchi A."/>
            <person name="Kamiya K."/>
            <person name="Karasawa W."/>
            <person name="Kurita K."/>
            <person name="Katagiri S."/>
            <person name="Kikuta A."/>
            <person name="Kobayashi H."/>
            <person name="Kobayashi N."/>
            <person name="Machita K."/>
            <person name="Maehara T."/>
            <person name="Masukawa M."/>
            <person name="Mizubayashi T."/>
            <person name="Mukai Y."/>
            <person name="Nagasaki H."/>
            <person name="Nagata Y."/>
            <person name="Naito S."/>
            <person name="Nakashima M."/>
            <person name="Nakama Y."/>
            <person name="Nakamichi Y."/>
            <person name="Nakamura M."/>
            <person name="Meguro A."/>
            <person name="Negishi M."/>
            <person name="Ohta I."/>
            <person name="Ohta T."/>
            <person name="Okamoto M."/>
            <person name="Ono N."/>
            <person name="Saji S."/>
            <person name="Sakaguchi M."/>
            <person name="Sakai K."/>
            <person name="Shibata M."/>
            <person name="Shimokawa T."/>
            <person name="Song J."/>
            <person name="Takazaki Y."/>
            <person name="Terasawa K."/>
            <person name="Tsugane M."/>
            <person name="Tsuji K."/>
            <person name="Ueda S."/>
            <person name="Waki K."/>
            <person name="Yamagata H."/>
            <person name="Yamamoto M."/>
            <person name="Yamamoto S."/>
            <person name="Yamane H."/>
            <person name="Yoshiki S."/>
            <person name="Yoshihara R."/>
            <person name="Yukawa K."/>
            <person name="Zhong H."/>
            <person name="Yano M."/>
            <person name="Yuan Q."/>
            <person name="Ouyang S."/>
            <person name="Liu J."/>
            <person name="Jones K.M."/>
            <person name="Gansberger K."/>
            <person name="Moffat K."/>
            <person name="Hill J."/>
            <person name="Bera J."/>
            <person name="Fadrosh D."/>
            <person name="Jin S."/>
            <person name="Johri S."/>
            <person name="Kim M."/>
            <person name="Overton L."/>
            <person name="Reardon M."/>
            <person name="Tsitrin T."/>
            <person name="Vuong H."/>
            <person name="Weaver B."/>
            <person name="Ciecko A."/>
            <person name="Tallon L."/>
            <person name="Jackson J."/>
            <person name="Pai G."/>
            <person name="Aken S.V."/>
            <person name="Utterback T."/>
            <person name="Reidmuller S."/>
            <person name="Feldblyum T."/>
            <person name="Hsiao J."/>
            <person name="Zismann V."/>
            <person name="Iobst S."/>
            <person name="de Vazeille A.R."/>
            <person name="Buell C.R."/>
            <person name="Ying K."/>
            <person name="Li Y."/>
            <person name="Lu T."/>
            <person name="Huang Y."/>
            <person name="Zhao Q."/>
            <person name="Feng Q."/>
            <person name="Zhang L."/>
            <person name="Zhu J."/>
            <person name="Weng Q."/>
            <person name="Mu J."/>
            <person name="Lu Y."/>
            <person name="Fan D."/>
            <person name="Liu Y."/>
            <person name="Guan J."/>
            <person name="Zhang Y."/>
            <person name="Yu S."/>
            <person name="Liu X."/>
            <person name="Zhang Y."/>
            <person name="Hong G."/>
            <person name="Han B."/>
            <person name="Choisne N."/>
            <person name="Demange N."/>
            <person name="Orjeda G."/>
            <person name="Samain S."/>
            <person name="Cattolico L."/>
            <person name="Pelletier E."/>
            <person name="Couloux A."/>
            <person name="Segurens B."/>
            <person name="Wincker P."/>
            <person name="D'Hont A."/>
            <person name="Scarpelli C."/>
            <person name="Weissenbach J."/>
            <person name="Salanoubat M."/>
            <person name="Quetier F."/>
            <person name="Yu Y."/>
            <person name="Kim H.R."/>
            <person name="Rambo T."/>
            <person name="Currie J."/>
            <person name="Collura K."/>
            <person name="Luo M."/>
            <person name="Yang T."/>
            <person name="Ammiraju J.S.S."/>
            <person name="Engler F."/>
            <person name="Soderlund C."/>
            <person name="Wing R.A."/>
            <person name="Palmer L.E."/>
            <person name="de la Bastide M."/>
            <person name="Spiegel L."/>
            <person name="Nascimento L."/>
            <person name="Zutavern T."/>
            <person name="O'Shaughnessy A."/>
            <person name="Dike S."/>
            <person name="Dedhia N."/>
            <person name="Preston R."/>
            <person name="Balija V."/>
            <person name="McCombie W.R."/>
            <person name="Chow T."/>
            <person name="Chen H."/>
            <person name="Chung M."/>
            <person name="Chen C."/>
            <person name="Shaw J."/>
            <person name="Wu H."/>
            <person name="Hsiao K."/>
            <person name="Chao Y."/>
            <person name="Chu M."/>
            <person name="Cheng C."/>
            <person name="Hour A."/>
            <person name="Lee P."/>
            <person name="Lin S."/>
            <person name="Lin Y."/>
            <person name="Liou J."/>
            <person name="Liu S."/>
            <person name="Hsing Y."/>
            <person name="Raghuvanshi S."/>
            <person name="Mohanty A."/>
            <person name="Bharti A.K."/>
            <person name="Gaur A."/>
            <person name="Gupta V."/>
            <person name="Kumar D."/>
            <person name="Ravi V."/>
            <person name="Vij S."/>
            <person name="Kapur A."/>
            <person name="Khurana P."/>
            <person name="Khurana P."/>
            <person name="Khurana J.P."/>
            <person name="Tyagi A.K."/>
            <person name="Gaikwad K."/>
            <person name="Singh A."/>
            <person name="Dalal V."/>
            <person name="Srivastava S."/>
            <person name="Dixit A."/>
            <person name="Pal A.K."/>
            <person name="Ghazi I.A."/>
            <person name="Yadav M."/>
            <person name="Pandit A."/>
            <person name="Bhargava A."/>
            <person name="Sureshbabu K."/>
            <person name="Batra K."/>
            <person name="Sharma T.R."/>
            <person name="Mohapatra T."/>
            <person name="Singh N.K."/>
            <person name="Messing J."/>
            <person name="Nelson A.B."/>
            <person name="Fuks G."/>
            <person name="Kavchok S."/>
            <person name="Keizer G."/>
            <person name="Linton E."/>
            <person name="Llaca V."/>
            <person name="Song R."/>
            <person name="Tanyolac B."/>
            <person name="Young S."/>
            <person name="Ho-Il K."/>
            <person name="Hahn J.H."/>
            <person name="Sangsakoo G."/>
            <person name="Vanavichit A."/>
            <person name="de Mattos Luiz.A.T."/>
            <person name="Zimmer P.D."/>
            <person name="Malone G."/>
            <person name="Dellagostin O."/>
            <person name="de Oliveira A.C."/>
            <person name="Bevan M."/>
            <person name="Bancroft I."/>
            <person name="Minx P."/>
            <person name="Cordum H."/>
            <person name="Wilson R."/>
            <person name="Cheng Z."/>
            <person name="Jin W."/>
            <person name="Jiang J."/>
            <person name="Leong S.A."/>
            <person name="Iwama H."/>
            <person name="Gojobori T."/>
            <person name="Itoh T."/>
            <person name="Niimura Y."/>
            <person name="Fujii Y."/>
            <person name="Habara T."/>
            <person name="Sakai H."/>
            <person name="Sato Y."/>
            <person name="Wilson G."/>
            <person name="Kumar K."/>
            <person name="McCouch S."/>
            <person name="Juretic N."/>
            <person name="Hoen D."/>
            <person name="Wright S."/>
            <person name="Bruskiewich R."/>
            <person name="Bureau T."/>
            <person name="Miyao A."/>
            <person name="Hirochika H."/>
            <person name="Nishikawa T."/>
            <person name="Kadowaki K."/>
            <person name="Sugiura M."/>
            <person name="Burr B."/>
            <person name="Sasaki T."/>
        </authorList>
    </citation>
    <scope>NUCLEOTIDE SEQUENCE [LARGE SCALE GENOMIC DNA]</scope>
    <source>
        <strain evidence="4">cv. Nipponbare</strain>
    </source>
</reference>
<protein>
    <submittedName>
        <fullName evidence="3">Uncharacterized protein</fullName>
    </submittedName>
</protein>
<dbReference type="AlphaFoldDB" id="Q7EYB7"/>
<feature type="region of interest" description="Disordered" evidence="1">
    <location>
        <begin position="1"/>
        <end position="37"/>
    </location>
</feature>
<evidence type="ECO:0000313" key="4">
    <source>
        <dbReference type="Proteomes" id="UP000000763"/>
    </source>
</evidence>
<accession>Q7EYB7</accession>
<evidence type="ECO:0000256" key="1">
    <source>
        <dbReference type="SAM" id="MobiDB-lite"/>
    </source>
</evidence>
<reference evidence="3" key="2">
    <citation type="submission" date="2002-07" db="EMBL/GenBank/DDBJ databases">
        <title>Oryza sativa nipponbare(GA3) genomic DNA, chromosome 8, PAC clone:P0477F03.</title>
        <authorList>
            <person name="Sasaki T."/>
            <person name="Matsumoto T."/>
            <person name="Katayose Y."/>
        </authorList>
    </citation>
    <scope>NUCLEOTIDE SEQUENCE</scope>
</reference>
<feature type="region of interest" description="Disordered" evidence="1">
    <location>
        <begin position="240"/>
        <end position="289"/>
    </location>
</feature>
<feature type="compositionally biased region" description="Acidic residues" evidence="1">
    <location>
        <begin position="276"/>
        <end position="289"/>
    </location>
</feature>
<reference evidence="4" key="4">
    <citation type="journal article" date="2008" name="Nucleic Acids Res.">
        <title>The rice annotation project database (RAP-DB): 2008 update.</title>
        <authorList>
            <consortium name="The rice annotation project (RAP)"/>
        </authorList>
    </citation>
    <scope>GENOME REANNOTATION</scope>
    <source>
        <strain evidence="4">cv. Nipponbare</strain>
    </source>
</reference>
<sequence>MGTPSAGRLHCQGPRWQGRPPACQPRHRAAAARSPPHLRWWRLLASSGLARRRRPGAGEGGEAARQPPSPLPTHGGLAPLWPGVAAAAAWHGRGRRNCEAAARSPLHSRRPGASPAWRGGGLARARKAGEAARRRCDHGGLGRGKRSAWGGKRTLQRPTTAGGTTSFNLRRPTAPQPPPNHKSQEANDNSTDNGRQLKLPRHRVIASPWPPLPSPRAMAAIKEAGDAAVIEEAEVVARRRQAQQRVTGATHSWRRNSSLGPLLSRPMASRQHIEDSEGDDLDNSGVDPE</sequence>
<feature type="compositionally biased region" description="Basic and acidic residues" evidence="1">
    <location>
        <begin position="127"/>
        <end position="140"/>
    </location>
</feature>
<feature type="region of interest" description="Disordered" evidence="1">
    <location>
        <begin position="51"/>
        <end position="79"/>
    </location>
</feature>
<dbReference type="Proteomes" id="UP000000763">
    <property type="component" value="Chromosome 8"/>
</dbReference>
<evidence type="ECO:0000313" key="2">
    <source>
        <dbReference type="EMBL" id="BAC99443.1"/>
    </source>
</evidence>
<organism evidence="3 4">
    <name type="scientific">Oryza sativa subsp. japonica</name>
    <name type="common">Rice</name>
    <dbReference type="NCBI Taxonomy" id="39947"/>
    <lineage>
        <taxon>Eukaryota</taxon>
        <taxon>Viridiplantae</taxon>
        <taxon>Streptophyta</taxon>
        <taxon>Embryophyta</taxon>
        <taxon>Tracheophyta</taxon>
        <taxon>Spermatophyta</taxon>
        <taxon>Magnoliopsida</taxon>
        <taxon>Liliopsida</taxon>
        <taxon>Poales</taxon>
        <taxon>Poaceae</taxon>
        <taxon>BOP clade</taxon>
        <taxon>Oryzoideae</taxon>
        <taxon>Oryzeae</taxon>
        <taxon>Oryzinae</taxon>
        <taxon>Oryza</taxon>
        <taxon>Oryza sativa</taxon>
    </lineage>
</organism>
<dbReference type="EMBL" id="AP005521">
    <property type="protein sequence ID" value="BAD01439.1"/>
    <property type="molecule type" value="Genomic_DNA"/>
</dbReference>
<feature type="compositionally biased region" description="Polar residues" evidence="1">
    <location>
        <begin position="247"/>
        <end position="259"/>
    </location>
</feature>
<proteinExistence type="predicted"/>
<reference evidence="2" key="1">
    <citation type="submission" date="2001-08" db="EMBL/GenBank/DDBJ databases">
        <title>Oryza sativa nipponbare(GA3) genomic DNA, chromosome 8, BAC clone:OJ1188_F05.</title>
        <authorList>
            <person name="Sasaki T."/>
            <person name="Matsumoto T."/>
            <person name="Yamamoto K."/>
        </authorList>
    </citation>
    <scope>NUCLEOTIDE SEQUENCE</scope>
</reference>
<feature type="region of interest" description="Disordered" evidence="1">
    <location>
        <begin position="100"/>
        <end position="195"/>
    </location>
</feature>